<reference evidence="2 3" key="1">
    <citation type="journal article" date="2015" name="Genome Announc.">
        <title>Complete Genome Sequence of the Novel Leech Symbiont Mucinivorans hirudinis M3T.</title>
        <authorList>
            <person name="Nelson M.C."/>
            <person name="Bomar L."/>
            <person name="Graf J."/>
        </authorList>
    </citation>
    <scope>NUCLEOTIDE SEQUENCE [LARGE SCALE GENOMIC DNA]</scope>
    <source>
        <strain evidence="3">M3</strain>
    </source>
</reference>
<keyword evidence="3" id="KW-1185">Reference proteome</keyword>
<dbReference type="AlphaFoldDB" id="A0A060RBF8"/>
<accession>A0A060RBF8</accession>
<name>A0A060RBF8_9BACT</name>
<keyword evidence="1" id="KW-0472">Membrane</keyword>
<gene>
    <name evidence="2" type="ORF">BN938_0624</name>
</gene>
<keyword evidence="1" id="KW-0812">Transmembrane</keyword>
<protein>
    <submittedName>
        <fullName evidence="2">Uncharacterized protein</fullName>
    </submittedName>
</protein>
<dbReference type="Proteomes" id="UP000027616">
    <property type="component" value="Chromosome I"/>
</dbReference>
<dbReference type="HOGENOM" id="CLU_2317187_0_0_10"/>
<dbReference type="EMBL" id="HG934468">
    <property type="protein sequence ID" value="CDN30729.1"/>
    <property type="molecule type" value="Genomic_DNA"/>
</dbReference>
<proteinExistence type="predicted"/>
<dbReference type="STRING" id="1433126.BN938_0624"/>
<feature type="transmembrane region" description="Helical" evidence="1">
    <location>
        <begin position="60"/>
        <end position="78"/>
    </location>
</feature>
<keyword evidence="1" id="KW-1133">Transmembrane helix</keyword>
<evidence type="ECO:0000256" key="1">
    <source>
        <dbReference type="SAM" id="Phobius"/>
    </source>
</evidence>
<dbReference type="KEGG" id="rbc:BN938_0624"/>
<organism evidence="2 3">
    <name type="scientific">Mucinivorans hirudinis</name>
    <dbReference type="NCBI Taxonomy" id="1433126"/>
    <lineage>
        <taxon>Bacteria</taxon>
        <taxon>Pseudomonadati</taxon>
        <taxon>Bacteroidota</taxon>
        <taxon>Bacteroidia</taxon>
        <taxon>Bacteroidales</taxon>
        <taxon>Rikenellaceae</taxon>
        <taxon>Mucinivorans</taxon>
    </lineage>
</organism>
<evidence type="ECO:0000313" key="3">
    <source>
        <dbReference type="Proteomes" id="UP000027616"/>
    </source>
</evidence>
<evidence type="ECO:0000313" key="2">
    <source>
        <dbReference type="EMBL" id="CDN30729.1"/>
    </source>
</evidence>
<sequence>MKKVDIVRSRIDNSYCTTDQDAIQYYIGRRVAPWFFAAEVVTIALLWITGSEFKFNMVGWFVYGIIFFFIFLYSFADYSTYKDYWQKKESEEKKMAENY</sequence>
<feature type="transmembrane region" description="Helical" evidence="1">
    <location>
        <begin position="31"/>
        <end position="48"/>
    </location>
</feature>